<keyword evidence="4" id="KW-1185">Reference proteome</keyword>
<evidence type="ECO:0000256" key="1">
    <source>
        <dbReference type="ARBA" id="ARBA00022801"/>
    </source>
</evidence>
<protein>
    <submittedName>
        <fullName evidence="3">Uncharacterized protein</fullName>
    </submittedName>
</protein>
<evidence type="ECO:0000313" key="4">
    <source>
        <dbReference type="Proteomes" id="UP000054558"/>
    </source>
</evidence>
<gene>
    <name evidence="3" type="ORF">KFL_014030030</name>
</gene>
<dbReference type="AlphaFoldDB" id="A0A1Y1IUH6"/>
<reference evidence="3 4" key="1">
    <citation type="journal article" date="2014" name="Nat. Commun.">
        <title>Klebsormidium flaccidum genome reveals primary factors for plant terrestrial adaptation.</title>
        <authorList>
            <person name="Hori K."/>
            <person name="Maruyama F."/>
            <person name="Fujisawa T."/>
            <person name="Togashi T."/>
            <person name="Yamamoto N."/>
            <person name="Seo M."/>
            <person name="Sato S."/>
            <person name="Yamada T."/>
            <person name="Mori H."/>
            <person name="Tajima N."/>
            <person name="Moriyama T."/>
            <person name="Ikeuchi M."/>
            <person name="Watanabe M."/>
            <person name="Wada H."/>
            <person name="Kobayashi K."/>
            <person name="Saito M."/>
            <person name="Masuda T."/>
            <person name="Sasaki-Sekimoto Y."/>
            <person name="Mashiguchi K."/>
            <person name="Awai K."/>
            <person name="Shimojima M."/>
            <person name="Masuda S."/>
            <person name="Iwai M."/>
            <person name="Nobusawa T."/>
            <person name="Narise T."/>
            <person name="Kondo S."/>
            <person name="Saito H."/>
            <person name="Sato R."/>
            <person name="Murakawa M."/>
            <person name="Ihara Y."/>
            <person name="Oshima-Yamada Y."/>
            <person name="Ohtaka K."/>
            <person name="Satoh M."/>
            <person name="Sonobe K."/>
            <person name="Ishii M."/>
            <person name="Ohtani R."/>
            <person name="Kanamori-Sato M."/>
            <person name="Honoki R."/>
            <person name="Miyazaki D."/>
            <person name="Mochizuki H."/>
            <person name="Umetsu J."/>
            <person name="Higashi K."/>
            <person name="Shibata D."/>
            <person name="Kamiya Y."/>
            <person name="Sato N."/>
            <person name="Nakamura Y."/>
            <person name="Tabata S."/>
            <person name="Ida S."/>
            <person name="Kurokawa K."/>
            <person name="Ohta H."/>
        </authorList>
    </citation>
    <scope>NUCLEOTIDE SEQUENCE [LARGE SCALE GENOMIC DNA]</scope>
    <source>
        <strain evidence="3 4">NIES-2285</strain>
    </source>
</reference>
<evidence type="ECO:0000256" key="2">
    <source>
        <dbReference type="SAM" id="MobiDB-lite"/>
    </source>
</evidence>
<sequence length="569" mass="63252">MPTWLAELVNNHAGHTNGAATIDEEQGGEVLGASIAASIPERVGSPSFEQDCSSPILESPNGKELLLVELSKLLSEKAGDPTSTYAGSIPHGLYGTYYCYRTHGPRRCFFGHMHTGSNNFNLLKRGRIVFYRCHGNECSHKPAKKLGVLNDLKTALQDATTRPVDPHDDMQVVTQYTSGTQEVQELLLKIVVEHAAPEAYANLGSLFAYMYMIEGRIFVTTNEAEKSRDQLFFAWNGSSWIQDNSNLVTSVFTSQMGCLLKWYEKKRERALGSLYSKHPDLQDFVVGGVLKPLNPDELTSKQLRKIKHTMEACVKERNESMPSFGKINVQDITDVRKCLHSVIRKLHSYVPQYKLCLFTNYMPHFPGDDTALLRRMVLISFNYVFKSPDELDKTNKWHKPIDVGLKYYSESDEGAADTLEFCVQGAMMYYARKRLAPTSKVLSPVSEAFSAAAKEYAGENDKLQAFIDDHCVTEGEPDLKVAKADFVEAFKNFLFAGGHDVGLAGDGLTRALRVKGFLQTRPGGGNAPMISTLDKKSQGRGYFGIRLKTEGELNADPGKAKQSADPEKE</sequence>
<feature type="compositionally biased region" description="Basic and acidic residues" evidence="2">
    <location>
        <begin position="558"/>
        <end position="569"/>
    </location>
</feature>
<dbReference type="PANTHER" id="PTHR35372:SF2">
    <property type="entry name" value="SF3 HELICASE DOMAIN-CONTAINING PROTEIN"/>
    <property type="match status" value="1"/>
</dbReference>
<keyword evidence="1" id="KW-0378">Hydrolase</keyword>
<dbReference type="GO" id="GO:0016787">
    <property type="term" value="F:hydrolase activity"/>
    <property type="evidence" value="ECO:0007669"/>
    <property type="project" value="UniProtKB-KW"/>
</dbReference>
<dbReference type="Proteomes" id="UP000054558">
    <property type="component" value="Unassembled WGS sequence"/>
</dbReference>
<evidence type="ECO:0000313" key="3">
    <source>
        <dbReference type="EMBL" id="GAQ93269.1"/>
    </source>
</evidence>
<dbReference type="InterPro" id="IPR051620">
    <property type="entry name" value="ORF904-like_C"/>
</dbReference>
<proteinExistence type="predicted"/>
<organism evidence="3 4">
    <name type="scientific">Klebsormidium nitens</name>
    <name type="common">Green alga</name>
    <name type="synonym">Ulothrix nitens</name>
    <dbReference type="NCBI Taxonomy" id="105231"/>
    <lineage>
        <taxon>Eukaryota</taxon>
        <taxon>Viridiplantae</taxon>
        <taxon>Streptophyta</taxon>
        <taxon>Klebsormidiophyceae</taxon>
        <taxon>Klebsormidiales</taxon>
        <taxon>Klebsormidiaceae</taxon>
        <taxon>Klebsormidium</taxon>
    </lineage>
</organism>
<accession>A0A1Y1IUH6</accession>
<dbReference type="OrthoDB" id="2375545at2759"/>
<feature type="region of interest" description="Disordered" evidence="2">
    <location>
        <begin position="548"/>
        <end position="569"/>
    </location>
</feature>
<dbReference type="PANTHER" id="PTHR35372">
    <property type="entry name" value="ATP BINDING PROTEIN-RELATED"/>
    <property type="match status" value="1"/>
</dbReference>
<dbReference type="EMBL" id="DF238352">
    <property type="protein sequence ID" value="GAQ93269.1"/>
    <property type="molecule type" value="Genomic_DNA"/>
</dbReference>
<name>A0A1Y1IUH6_KLENI</name>